<evidence type="ECO:0000256" key="6">
    <source>
        <dbReference type="ARBA" id="ARBA00023136"/>
    </source>
</evidence>
<dbReference type="PANTHER" id="PTHR20855:SF3">
    <property type="entry name" value="LD03007P"/>
    <property type="match status" value="1"/>
</dbReference>
<feature type="transmembrane region" description="Helical" evidence="8">
    <location>
        <begin position="136"/>
        <end position="154"/>
    </location>
</feature>
<keyword evidence="4 8" id="KW-0812">Transmembrane</keyword>
<dbReference type="PANTHER" id="PTHR20855">
    <property type="entry name" value="ADIPOR/PROGESTIN RECEPTOR-RELATED"/>
    <property type="match status" value="1"/>
</dbReference>
<evidence type="ECO:0000256" key="2">
    <source>
        <dbReference type="ARBA" id="ARBA00008488"/>
    </source>
</evidence>
<dbReference type="InterPro" id="IPR004254">
    <property type="entry name" value="AdipoR/HlyIII-related"/>
</dbReference>
<evidence type="ECO:0000313" key="10">
    <source>
        <dbReference type="Proteomes" id="UP000183975"/>
    </source>
</evidence>
<dbReference type="OrthoDB" id="9813689at2"/>
<feature type="transmembrane region" description="Helical" evidence="8">
    <location>
        <begin position="43"/>
        <end position="66"/>
    </location>
</feature>
<reference evidence="9 10" key="1">
    <citation type="submission" date="2016-11" db="EMBL/GenBank/DDBJ databases">
        <authorList>
            <person name="Jaros S."/>
            <person name="Januszkiewicz K."/>
            <person name="Wedrychowicz H."/>
        </authorList>
    </citation>
    <scope>NUCLEOTIDE SEQUENCE [LARGE SCALE GENOMIC DNA]</scope>
    <source>
        <strain evidence="9 10">DSM 14214</strain>
    </source>
</reference>
<comment type="subcellular location">
    <subcellularLocation>
        <location evidence="1">Cell membrane</location>
        <topology evidence="1">Multi-pass membrane protein</topology>
    </subcellularLocation>
</comment>
<comment type="similarity">
    <text evidence="2">Belongs to the UPF0073 (Hly-III) family.</text>
</comment>
<evidence type="ECO:0000256" key="5">
    <source>
        <dbReference type="ARBA" id="ARBA00022989"/>
    </source>
</evidence>
<dbReference type="Pfam" id="PF03006">
    <property type="entry name" value="HlyIII"/>
    <property type="match status" value="1"/>
</dbReference>
<dbReference type="PROSITE" id="PS51257">
    <property type="entry name" value="PROKAR_LIPOPROTEIN"/>
    <property type="match status" value="1"/>
</dbReference>
<keyword evidence="7" id="KW-0479">Metal-binding</keyword>
<evidence type="ECO:0000256" key="1">
    <source>
        <dbReference type="ARBA" id="ARBA00004651"/>
    </source>
</evidence>
<proteinExistence type="inferred from homology"/>
<dbReference type="RefSeq" id="WP_072852135.1">
    <property type="nucleotide sequence ID" value="NZ_FRAH01000048.1"/>
</dbReference>
<feature type="transmembrane region" description="Helical" evidence="8">
    <location>
        <begin position="160"/>
        <end position="179"/>
    </location>
</feature>
<keyword evidence="3" id="KW-1003">Cell membrane</keyword>
<evidence type="ECO:0000256" key="4">
    <source>
        <dbReference type="ARBA" id="ARBA00022692"/>
    </source>
</evidence>
<dbReference type="GO" id="GO:0046872">
    <property type="term" value="F:metal ion binding"/>
    <property type="evidence" value="ECO:0007669"/>
    <property type="project" value="UniProtKB-KW"/>
</dbReference>
<dbReference type="InterPro" id="IPR005744">
    <property type="entry name" value="Hy-lIII"/>
</dbReference>
<feature type="binding site" evidence="7">
    <location>
        <position position="196"/>
    </location>
    <ligand>
        <name>Zn(2+)</name>
        <dbReference type="ChEBI" id="CHEBI:29105"/>
    </ligand>
</feature>
<dbReference type="GO" id="GO:0140911">
    <property type="term" value="F:pore-forming activity"/>
    <property type="evidence" value="ECO:0007669"/>
    <property type="project" value="InterPro"/>
</dbReference>
<organism evidence="9 10">
    <name type="scientific">Anaerotignum lactatifermentans DSM 14214</name>
    <dbReference type="NCBI Taxonomy" id="1121323"/>
    <lineage>
        <taxon>Bacteria</taxon>
        <taxon>Bacillati</taxon>
        <taxon>Bacillota</taxon>
        <taxon>Clostridia</taxon>
        <taxon>Lachnospirales</taxon>
        <taxon>Anaerotignaceae</taxon>
        <taxon>Anaerotignum</taxon>
    </lineage>
</organism>
<feature type="transmembrane region" description="Helical" evidence="8">
    <location>
        <begin position="191"/>
        <end position="214"/>
    </location>
</feature>
<feature type="transmembrane region" description="Helical" evidence="8">
    <location>
        <begin position="78"/>
        <end position="99"/>
    </location>
</feature>
<feature type="binding site" evidence="7">
    <location>
        <position position="63"/>
    </location>
    <ligand>
        <name>Zn(2+)</name>
        <dbReference type="ChEBI" id="CHEBI:29105"/>
    </ligand>
</feature>
<feature type="binding site" evidence="7">
    <location>
        <position position="192"/>
    </location>
    <ligand>
        <name>Zn(2+)</name>
        <dbReference type="ChEBI" id="CHEBI:29105"/>
    </ligand>
</feature>
<keyword evidence="7" id="KW-0862">Zinc</keyword>
<dbReference type="AlphaFoldDB" id="A0A1M6VMI1"/>
<keyword evidence="10" id="KW-1185">Reference proteome</keyword>
<accession>A0A1M6VMI1</accession>
<evidence type="ECO:0000256" key="7">
    <source>
        <dbReference type="PIRSR" id="PIRSR604254-1"/>
    </source>
</evidence>
<sequence>MLKNGIKDPVSALTHFIGLLACIPCIFDLIFQASHQDAMTQVIGFAIFGLSLVLLYGASTIYHTLYVSEAKTILLRRIDHIMIFVLIAGTYTPICLVSLAGPWGWTMLALIWILAIGGAVMKIFWIQAPRWLSTSLYIIMGWLAVIAFVPLQRAVSWDGVGLLLAGGLAYTVGAIIYGLKKPNLPLAGFGFHEIFHIFVMIGSACHIAFMFLYVL</sequence>
<keyword evidence="6 8" id="KW-0472">Membrane</keyword>
<protein>
    <submittedName>
        <fullName evidence="9">Hemolysin III</fullName>
    </submittedName>
</protein>
<gene>
    <name evidence="9" type="ORF">SAMN02745138_02408</name>
</gene>
<evidence type="ECO:0000256" key="8">
    <source>
        <dbReference type="SAM" id="Phobius"/>
    </source>
</evidence>
<evidence type="ECO:0000313" key="9">
    <source>
        <dbReference type="EMBL" id="SHK82767.1"/>
    </source>
</evidence>
<name>A0A1M6VMI1_9FIRM</name>
<feature type="transmembrane region" description="Helical" evidence="8">
    <location>
        <begin position="12"/>
        <end position="31"/>
    </location>
</feature>
<evidence type="ECO:0000256" key="3">
    <source>
        <dbReference type="ARBA" id="ARBA00022475"/>
    </source>
</evidence>
<dbReference type="Proteomes" id="UP000183975">
    <property type="component" value="Unassembled WGS sequence"/>
</dbReference>
<feature type="transmembrane region" description="Helical" evidence="8">
    <location>
        <begin position="105"/>
        <end position="124"/>
    </location>
</feature>
<dbReference type="GO" id="GO:0005886">
    <property type="term" value="C:plasma membrane"/>
    <property type="evidence" value="ECO:0007669"/>
    <property type="project" value="UniProtKB-SubCell"/>
</dbReference>
<keyword evidence="5 8" id="KW-1133">Transmembrane helix</keyword>
<dbReference type="EMBL" id="FRAH01000048">
    <property type="protein sequence ID" value="SHK82767.1"/>
    <property type="molecule type" value="Genomic_DNA"/>
</dbReference>
<dbReference type="NCBIfam" id="TIGR01065">
    <property type="entry name" value="hlyIII"/>
    <property type="match status" value="1"/>
</dbReference>